<proteinExistence type="predicted"/>
<evidence type="ECO:0000313" key="1">
    <source>
        <dbReference type="EMBL" id="AIG98418.1"/>
    </source>
</evidence>
<evidence type="ECO:0000313" key="2">
    <source>
        <dbReference type="Proteomes" id="UP000028501"/>
    </source>
</evidence>
<dbReference type="RefSeq" id="WP_048095803.1">
    <property type="nucleotide sequence ID" value="NZ_CP006577.1"/>
</dbReference>
<dbReference type="Proteomes" id="UP000028501">
    <property type="component" value="Chromosome"/>
</dbReference>
<gene>
    <name evidence="1" type="ORF">AFULGI_00016590</name>
</gene>
<accession>A0A075WLH9</accession>
<organism evidence="1 2">
    <name type="scientific">Archaeoglobus fulgidus DSM 8774</name>
    <dbReference type="NCBI Taxonomy" id="1344584"/>
    <lineage>
        <taxon>Archaea</taxon>
        <taxon>Methanobacteriati</taxon>
        <taxon>Methanobacteriota</taxon>
        <taxon>Archaeoglobi</taxon>
        <taxon>Archaeoglobales</taxon>
        <taxon>Archaeoglobaceae</taxon>
        <taxon>Archaeoglobus</taxon>
    </lineage>
</organism>
<reference evidence="1 2" key="1">
    <citation type="submission" date="2013-07" db="EMBL/GenBank/DDBJ databases">
        <title>Genome of Archaeoglobus fulgidus.</title>
        <authorList>
            <person name="Fiebig A."/>
            <person name="Birkeland N.-K."/>
        </authorList>
    </citation>
    <scope>NUCLEOTIDE SEQUENCE [LARGE SCALE GENOMIC DNA]</scope>
    <source>
        <strain evidence="1 2">DSM 8774</strain>
    </source>
</reference>
<dbReference type="AlphaFoldDB" id="A0A075WLH9"/>
<sequence length="125" mass="14108">MGTTWCKSEGDVLRELAKRLEYLEKLGAKITRMKALKEMRKIVGVAENNKEIFFFAANFDSKYVFTAAYKSLEELKDAAVAPYVPYLEFPIDVVGFISEAYEEVSGLEEALSKLDLEAELLANLI</sequence>
<name>A0A075WLH9_ARCFL</name>
<dbReference type="KEGG" id="afg:AFULGI_00016590"/>
<dbReference type="GeneID" id="24795160"/>
<dbReference type="EMBL" id="CP006577">
    <property type="protein sequence ID" value="AIG98418.1"/>
    <property type="molecule type" value="Genomic_DNA"/>
</dbReference>
<dbReference type="HOGENOM" id="CLU_1987487_0_0_2"/>
<protein>
    <submittedName>
        <fullName evidence="1">Uncharacterized protein</fullName>
    </submittedName>
</protein>